<dbReference type="PANTHER" id="PTHR16320:SF23">
    <property type="entry name" value="SPHINGOMYELINASE C 1"/>
    <property type="match status" value="1"/>
</dbReference>
<keyword evidence="7" id="KW-1185">Reference proteome</keyword>
<dbReference type="Gene3D" id="3.60.10.10">
    <property type="entry name" value="Endonuclease/exonuclease/phosphatase"/>
    <property type="match status" value="1"/>
</dbReference>
<feature type="domain" description="Endonuclease/exonuclease/phosphatase" evidence="5">
    <location>
        <begin position="35"/>
        <end position="311"/>
    </location>
</feature>
<dbReference type="Pfam" id="PF03372">
    <property type="entry name" value="Exo_endo_phos"/>
    <property type="match status" value="1"/>
</dbReference>
<evidence type="ECO:0000313" key="6">
    <source>
        <dbReference type="EMBL" id="TDP39922.1"/>
    </source>
</evidence>
<gene>
    <name evidence="6" type="ORF">DFR75_102642</name>
</gene>
<name>A0A4R6PS95_NOCIG</name>
<dbReference type="CDD" id="cd09078">
    <property type="entry name" value="nSMase"/>
    <property type="match status" value="1"/>
</dbReference>
<proteinExistence type="inferred from homology"/>
<dbReference type="EMBL" id="SNXK01000002">
    <property type="protein sequence ID" value="TDP39922.1"/>
    <property type="molecule type" value="Genomic_DNA"/>
</dbReference>
<evidence type="ECO:0000256" key="3">
    <source>
        <dbReference type="ARBA" id="ARBA00022801"/>
    </source>
</evidence>
<evidence type="ECO:0000256" key="4">
    <source>
        <dbReference type="SAM" id="SignalP"/>
    </source>
</evidence>
<dbReference type="SUPFAM" id="SSF56219">
    <property type="entry name" value="DNase I-like"/>
    <property type="match status" value="1"/>
</dbReference>
<dbReference type="RefSeq" id="WP_067490805.1">
    <property type="nucleotide sequence ID" value="NZ_JBHXPO010000005.1"/>
</dbReference>
<evidence type="ECO:0000259" key="5">
    <source>
        <dbReference type="Pfam" id="PF03372"/>
    </source>
</evidence>
<dbReference type="InterPro" id="IPR038772">
    <property type="entry name" value="Sph/SMPD2-like"/>
</dbReference>
<comment type="caution">
    <text evidence="6">The sequence shown here is derived from an EMBL/GenBank/DDBJ whole genome shotgun (WGS) entry which is preliminary data.</text>
</comment>
<dbReference type="AlphaFoldDB" id="A0A4R6PS95"/>
<dbReference type="InterPro" id="IPR017766">
    <property type="entry name" value="Sphingomyelinase/PLipase_C"/>
</dbReference>
<evidence type="ECO:0000256" key="2">
    <source>
        <dbReference type="ARBA" id="ARBA00022729"/>
    </source>
</evidence>
<organism evidence="6 7">
    <name type="scientific">Nocardia ignorata</name>
    <dbReference type="NCBI Taxonomy" id="145285"/>
    <lineage>
        <taxon>Bacteria</taxon>
        <taxon>Bacillati</taxon>
        <taxon>Actinomycetota</taxon>
        <taxon>Actinomycetes</taxon>
        <taxon>Mycobacteriales</taxon>
        <taxon>Nocardiaceae</taxon>
        <taxon>Nocardia</taxon>
    </lineage>
</organism>
<protein>
    <submittedName>
        <fullName evidence="6">Sphingomyelin phosphodiesterase</fullName>
    </submittedName>
</protein>
<reference evidence="6 7" key="1">
    <citation type="submission" date="2019-03" db="EMBL/GenBank/DDBJ databases">
        <title>Genomic Encyclopedia of Type Strains, Phase IV (KMG-IV): sequencing the most valuable type-strain genomes for metagenomic binning, comparative biology and taxonomic classification.</title>
        <authorList>
            <person name="Goeker M."/>
        </authorList>
    </citation>
    <scope>NUCLEOTIDE SEQUENCE [LARGE SCALE GENOMIC DNA]</scope>
    <source>
        <strain evidence="6 7">DSM 44496</strain>
    </source>
</reference>
<dbReference type="InterPro" id="IPR036691">
    <property type="entry name" value="Endo/exonu/phosph_ase_sf"/>
</dbReference>
<evidence type="ECO:0000313" key="7">
    <source>
        <dbReference type="Proteomes" id="UP000295087"/>
    </source>
</evidence>
<dbReference type="NCBIfam" id="TIGR03395">
    <property type="entry name" value="sphingomy"/>
    <property type="match status" value="1"/>
</dbReference>
<keyword evidence="2 4" id="KW-0732">Signal</keyword>
<feature type="signal peptide" evidence="4">
    <location>
        <begin position="1"/>
        <end position="25"/>
    </location>
</feature>
<keyword evidence="3" id="KW-0378">Hydrolase</keyword>
<feature type="chain" id="PRO_5020342872" evidence="4">
    <location>
        <begin position="26"/>
        <end position="319"/>
    </location>
</feature>
<sequence>MFKRLTLAAVCGAAALLPVAVPADAAPKSDPKIASYNVFMLAEALYPNWGQEQRADLISQQNVLGGQDVVVLQELFHNEAGDQLLNNLKRDFPNQTPVVGRTRSGWDATQGSYSATTPEDGGVAIASRWPISRKVQFVYKDACGADWFSNKGFAYVKLAAPGGPVHVIGTHMQSEDDGCSSGQPGQVRAKQRAQIKAFLAAERIPADEPVYVAGDMNVIESSPEYGAMLADLAAVGPQHTGHAFSWDCADNSVCRDQYGPEYASEHLDYVLPIKGHPVPDRYVNETRRAKSPSWSVTADGTTYTYTDYSDHYPVFGYTG</sequence>
<comment type="similarity">
    <text evidence="1">Belongs to the neutral sphingomyelinase family.</text>
</comment>
<dbReference type="Proteomes" id="UP000295087">
    <property type="component" value="Unassembled WGS sequence"/>
</dbReference>
<dbReference type="GO" id="GO:0004767">
    <property type="term" value="F:sphingomyelin phosphodiesterase activity"/>
    <property type="evidence" value="ECO:0007669"/>
    <property type="project" value="InterPro"/>
</dbReference>
<evidence type="ECO:0000256" key="1">
    <source>
        <dbReference type="ARBA" id="ARBA00006335"/>
    </source>
</evidence>
<accession>A0A4R6PS95</accession>
<dbReference type="InterPro" id="IPR005135">
    <property type="entry name" value="Endo/exonuclease/phosphatase"/>
</dbReference>
<dbReference type="GO" id="GO:0005576">
    <property type="term" value="C:extracellular region"/>
    <property type="evidence" value="ECO:0007669"/>
    <property type="project" value="InterPro"/>
</dbReference>
<dbReference type="PANTHER" id="PTHR16320">
    <property type="entry name" value="SPHINGOMYELINASE FAMILY MEMBER"/>
    <property type="match status" value="1"/>
</dbReference>